<dbReference type="Proteomes" id="UP001497644">
    <property type="component" value="Unassembled WGS sequence"/>
</dbReference>
<keyword evidence="3" id="KW-1185">Reference proteome</keyword>
<comment type="caution">
    <text evidence="2">The sequence shown here is derived from an EMBL/GenBank/DDBJ whole genome shotgun (WGS) entry which is preliminary data.</text>
</comment>
<reference evidence="2" key="1">
    <citation type="submission" date="2024-04" db="EMBL/GenBank/DDBJ databases">
        <authorList>
            <consortium name="Molecular Ecology Group"/>
        </authorList>
    </citation>
    <scope>NUCLEOTIDE SEQUENCE</scope>
</reference>
<dbReference type="AlphaFoldDB" id="A0AAV2MZE3"/>
<organism evidence="2 3">
    <name type="scientific">Lasius platythorax</name>
    <dbReference type="NCBI Taxonomy" id="488582"/>
    <lineage>
        <taxon>Eukaryota</taxon>
        <taxon>Metazoa</taxon>
        <taxon>Ecdysozoa</taxon>
        <taxon>Arthropoda</taxon>
        <taxon>Hexapoda</taxon>
        <taxon>Insecta</taxon>
        <taxon>Pterygota</taxon>
        <taxon>Neoptera</taxon>
        <taxon>Endopterygota</taxon>
        <taxon>Hymenoptera</taxon>
        <taxon>Apocrita</taxon>
        <taxon>Aculeata</taxon>
        <taxon>Formicoidea</taxon>
        <taxon>Formicidae</taxon>
        <taxon>Formicinae</taxon>
        <taxon>Lasius</taxon>
        <taxon>Lasius</taxon>
    </lineage>
</organism>
<evidence type="ECO:0000256" key="1">
    <source>
        <dbReference type="SAM" id="MobiDB-lite"/>
    </source>
</evidence>
<name>A0AAV2MZE3_9HYME</name>
<proteinExistence type="predicted"/>
<accession>A0AAV2MZE3</accession>
<dbReference type="EMBL" id="CAXIPU020000821">
    <property type="protein sequence ID" value="CAL1672690.1"/>
    <property type="molecule type" value="Genomic_DNA"/>
</dbReference>
<evidence type="ECO:0000313" key="3">
    <source>
        <dbReference type="Proteomes" id="UP001497644"/>
    </source>
</evidence>
<sequence>MEKQLQELSNQVTVLKRPIVKLTVDVENILTLLKTQVRTSAKTSSEDEEDDENPIQLPCDSMEQFEQFNENLRSNKKYKKKL</sequence>
<protein>
    <submittedName>
        <fullName evidence="2">Uncharacterized protein</fullName>
    </submittedName>
</protein>
<gene>
    <name evidence="2" type="ORF">LPLAT_LOCUS10588</name>
</gene>
<evidence type="ECO:0000313" key="2">
    <source>
        <dbReference type="EMBL" id="CAL1672690.1"/>
    </source>
</evidence>
<feature type="region of interest" description="Disordered" evidence="1">
    <location>
        <begin position="37"/>
        <end position="56"/>
    </location>
</feature>